<dbReference type="Pfam" id="PF03364">
    <property type="entry name" value="Polyketide_cyc"/>
    <property type="match status" value="1"/>
</dbReference>
<dbReference type="InterPro" id="IPR005031">
    <property type="entry name" value="COQ10_START"/>
</dbReference>
<evidence type="ECO:0000259" key="1">
    <source>
        <dbReference type="Pfam" id="PF03364"/>
    </source>
</evidence>
<name>A0A8H9J4R8_9PSEU</name>
<dbReference type="SUPFAM" id="SSF55961">
    <property type="entry name" value="Bet v1-like"/>
    <property type="match status" value="1"/>
</dbReference>
<comment type="caution">
    <text evidence="2">The sequence shown here is derived from an EMBL/GenBank/DDBJ whole genome shotgun (WGS) entry which is preliminary data.</text>
</comment>
<dbReference type="InterPro" id="IPR023393">
    <property type="entry name" value="START-like_dom_sf"/>
</dbReference>
<organism evidence="2 3">
    <name type="scientific">Amycolatopsis bartoniae</name>
    <dbReference type="NCBI Taxonomy" id="941986"/>
    <lineage>
        <taxon>Bacteria</taxon>
        <taxon>Bacillati</taxon>
        <taxon>Actinomycetota</taxon>
        <taxon>Actinomycetes</taxon>
        <taxon>Pseudonocardiales</taxon>
        <taxon>Pseudonocardiaceae</taxon>
        <taxon>Amycolatopsis</taxon>
    </lineage>
</organism>
<reference evidence="2" key="2">
    <citation type="submission" date="2020-09" db="EMBL/GenBank/DDBJ databases">
        <authorList>
            <person name="Sun Q."/>
            <person name="Zhou Y."/>
        </authorList>
    </citation>
    <scope>NUCLEOTIDE SEQUENCE</scope>
    <source>
        <strain evidence="2">CGMCC 4.7679</strain>
    </source>
</reference>
<keyword evidence="3" id="KW-1185">Reference proteome</keyword>
<protein>
    <recommendedName>
        <fullName evidence="1">Coenzyme Q-binding protein COQ10 START domain-containing protein</fullName>
    </recommendedName>
</protein>
<evidence type="ECO:0000313" key="3">
    <source>
        <dbReference type="Proteomes" id="UP000658656"/>
    </source>
</evidence>
<gene>
    <name evidence="2" type="ORF">GCM10017566_69000</name>
</gene>
<accession>A0A8H9J4R8</accession>
<evidence type="ECO:0000313" key="2">
    <source>
        <dbReference type="EMBL" id="GHF85169.1"/>
    </source>
</evidence>
<dbReference type="Proteomes" id="UP000658656">
    <property type="component" value="Unassembled WGS sequence"/>
</dbReference>
<dbReference type="EMBL" id="BNAV01000018">
    <property type="protein sequence ID" value="GHF85169.1"/>
    <property type="molecule type" value="Genomic_DNA"/>
</dbReference>
<feature type="domain" description="Coenzyme Q-binding protein COQ10 START" evidence="1">
    <location>
        <begin position="22"/>
        <end position="64"/>
    </location>
</feature>
<dbReference type="AlphaFoldDB" id="A0A8H9J4R8"/>
<reference evidence="2" key="1">
    <citation type="journal article" date="2014" name="Int. J. Syst. Evol. Microbiol.">
        <title>Complete genome sequence of Corynebacterium casei LMG S-19264T (=DSM 44701T), isolated from a smear-ripened cheese.</title>
        <authorList>
            <consortium name="US DOE Joint Genome Institute (JGI-PGF)"/>
            <person name="Walter F."/>
            <person name="Albersmeier A."/>
            <person name="Kalinowski J."/>
            <person name="Ruckert C."/>
        </authorList>
    </citation>
    <scope>NUCLEOTIDE SEQUENCE</scope>
    <source>
        <strain evidence="2">CGMCC 4.7679</strain>
    </source>
</reference>
<sequence length="154" mass="17408">MTGAHTGSVRFNDYRFRDTWFLPAPGHAVFDAVVDLEHYPRWWPDVRSVRKVDADTAELVCQASLPYRLVIRLHRAEQDESAGRLRVHLDGDLEGSLAARLFARPGGTRLDITQEVVATKPLLRGLAPVARPLFRLNHALMMRRGRLGLLAFLT</sequence>
<proteinExistence type="predicted"/>
<dbReference type="Gene3D" id="3.30.530.20">
    <property type="match status" value="1"/>
</dbReference>